<dbReference type="Gene3D" id="3.40.630.30">
    <property type="match status" value="1"/>
</dbReference>
<dbReference type="AlphaFoldDB" id="A0A8C5PS33"/>
<dbReference type="InterPro" id="IPR050769">
    <property type="entry name" value="NAT_camello-type"/>
</dbReference>
<evidence type="ECO:0000313" key="5">
    <source>
        <dbReference type="Proteomes" id="UP000694569"/>
    </source>
</evidence>
<reference evidence="4" key="1">
    <citation type="submission" date="2025-08" db="UniProtKB">
        <authorList>
            <consortium name="Ensembl"/>
        </authorList>
    </citation>
    <scope>IDENTIFICATION</scope>
</reference>
<dbReference type="Pfam" id="PF00583">
    <property type="entry name" value="Acetyltransf_1"/>
    <property type="match status" value="1"/>
</dbReference>
<dbReference type="PANTHER" id="PTHR13947">
    <property type="entry name" value="GNAT FAMILY N-ACETYLTRANSFERASE"/>
    <property type="match status" value="1"/>
</dbReference>
<reference evidence="4" key="2">
    <citation type="submission" date="2025-09" db="UniProtKB">
        <authorList>
            <consortium name="Ensembl"/>
        </authorList>
    </citation>
    <scope>IDENTIFICATION</scope>
</reference>
<name>A0A8C5PS33_9ANUR</name>
<dbReference type="SUPFAM" id="SSF55729">
    <property type="entry name" value="Acyl-CoA N-acyltransferases (Nat)"/>
    <property type="match status" value="1"/>
</dbReference>
<keyword evidence="2" id="KW-0472">Membrane</keyword>
<keyword evidence="2" id="KW-0812">Transmembrane</keyword>
<dbReference type="GeneTree" id="ENSGT00950000182932"/>
<feature type="domain" description="N-acetyltransferase" evidence="3">
    <location>
        <begin position="64"/>
        <end position="220"/>
    </location>
</feature>
<keyword evidence="1" id="KW-0808">Transferase</keyword>
<dbReference type="Proteomes" id="UP000694569">
    <property type="component" value="Unplaced"/>
</dbReference>
<accession>A0A8C5PS33</accession>
<dbReference type="InterPro" id="IPR000182">
    <property type="entry name" value="GNAT_dom"/>
</dbReference>
<dbReference type="InterPro" id="IPR016181">
    <property type="entry name" value="Acyl_CoA_acyltransferase"/>
</dbReference>
<evidence type="ECO:0000256" key="1">
    <source>
        <dbReference type="ARBA" id="ARBA00022679"/>
    </source>
</evidence>
<keyword evidence="5" id="KW-1185">Reference proteome</keyword>
<dbReference type="Ensembl" id="ENSLLET00000028007.1">
    <property type="protein sequence ID" value="ENSLLEP00000026957.1"/>
    <property type="gene ID" value="ENSLLEG00000017130.1"/>
</dbReference>
<dbReference type="OrthoDB" id="41532at2759"/>
<keyword evidence="2" id="KW-1133">Transmembrane helix</keyword>
<evidence type="ECO:0000313" key="4">
    <source>
        <dbReference type="Ensembl" id="ENSLLEP00000026957.1"/>
    </source>
</evidence>
<dbReference type="CDD" id="cd04301">
    <property type="entry name" value="NAT_SF"/>
    <property type="match status" value="1"/>
</dbReference>
<evidence type="ECO:0000256" key="2">
    <source>
        <dbReference type="SAM" id="Phobius"/>
    </source>
</evidence>
<protein>
    <recommendedName>
        <fullName evidence="3">N-acetyltransferase domain-containing protein</fullName>
    </recommendedName>
</protein>
<feature type="transmembrane region" description="Helical" evidence="2">
    <location>
        <begin position="42"/>
        <end position="75"/>
    </location>
</feature>
<dbReference type="PROSITE" id="PS51186">
    <property type="entry name" value="GNAT"/>
    <property type="match status" value="1"/>
</dbReference>
<evidence type="ECO:0000259" key="3">
    <source>
        <dbReference type="PROSITE" id="PS51186"/>
    </source>
</evidence>
<organism evidence="4 5">
    <name type="scientific">Leptobrachium leishanense</name>
    <name type="common">Leishan spiny toad</name>
    <dbReference type="NCBI Taxonomy" id="445787"/>
    <lineage>
        <taxon>Eukaryota</taxon>
        <taxon>Metazoa</taxon>
        <taxon>Chordata</taxon>
        <taxon>Craniata</taxon>
        <taxon>Vertebrata</taxon>
        <taxon>Euteleostomi</taxon>
        <taxon>Amphibia</taxon>
        <taxon>Batrachia</taxon>
        <taxon>Anura</taxon>
        <taxon>Pelobatoidea</taxon>
        <taxon>Megophryidae</taxon>
        <taxon>Leptobrachium</taxon>
    </lineage>
</organism>
<sequence length="224" mass="25467">MPDYHIRLYQDSDYDTARDLFAEGTLEHARVAFNHALSLPRIWIFMLLIFLLPLLIITSVIVSIGFLSLALISLWFGNRDLYGSYVKHALSDDMLDIRKYYLQRDGYCFWVAESAGQVVGIVAATPSFQPGGENHIELKRMSVAPSHRGKGIAKALCRTVIDFARERGCDAVILETTTGHLAAHVLYKGMGFKFQHSTFLKHPLSRIMDFKFFLYKFDIPTGRT</sequence>
<proteinExistence type="predicted"/>
<dbReference type="PANTHER" id="PTHR13947:SF58">
    <property type="entry name" value="8B (PUTATIVE,_PSEUDO-RELATED"/>
    <property type="match status" value="1"/>
</dbReference>
<dbReference type="GO" id="GO:0008080">
    <property type="term" value="F:N-acetyltransferase activity"/>
    <property type="evidence" value="ECO:0007669"/>
    <property type="project" value="InterPro"/>
</dbReference>